<gene>
    <name evidence="1" type="ORF">E2C01_061847</name>
</gene>
<dbReference type="EMBL" id="VSRR010026571">
    <property type="protein sequence ID" value="MPC67668.1"/>
    <property type="molecule type" value="Genomic_DNA"/>
</dbReference>
<organism evidence="1 2">
    <name type="scientific">Portunus trituberculatus</name>
    <name type="common">Swimming crab</name>
    <name type="synonym">Neptunus trituberculatus</name>
    <dbReference type="NCBI Taxonomy" id="210409"/>
    <lineage>
        <taxon>Eukaryota</taxon>
        <taxon>Metazoa</taxon>
        <taxon>Ecdysozoa</taxon>
        <taxon>Arthropoda</taxon>
        <taxon>Crustacea</taxon>
        <taxon>Multicrustacea</taxon>
        <taxon>Malacostraca</taxon>
        <taxon>Eumalacostraca</taxon>
        <taxon>Eucarida</taxon>
        <taxon>Decapoda</taxon>
        <taxon>Pleocyemata</taxon>
        <taxon>Brachyura</taxon>
        <taxon>Eubrachyura</taxon>
        <taxon>Portunoidea</taxon>
        <taxon>Portunidae</taxon>
        <taxon>Portuninae</taxon>
        <taxon>Portunus</taxon>
    </lineage>
</organism>
<proteinExistence type="predicted"/>
<protein>
    <submittedName>
        <fullName evidence="1">Uncharacterized protein</fullName>
    </submittedName>
</protein>
<comment type="caution">
    <text evidence="1">The sequence shown here is derived from an EMBL/GenBank/DDBJ whole genome shotgun (WGS) entry which is preliminary data.</text>
</comment>
<reference evidence="1 2" key="1">
    <citation type="submission" date="2019-05" db="EMBL/GenBank/DDBJ databases">
        <title>Another draft genome of Portunus trituberculatus and its Hox gene families provides insights of decapod evolution.</title>
        <authorList>
            <person name="Jeong J.-H."/>
            <person name="Song I."/>
            <person name="Kim S."/>
            <person name="Choi T."/>
            <person name="Kim D."/>
            <person name="Ryu S."/>
            <person name="Kim W."/>
        </authorList>
    </citation>
    <scope>NUCLEOTIDE SEQUENCE [LARGE SCALE GENOMIC DNA]</scope>
    <source>
        <tissue evidence="1">Muscle</tissue>
    </source>
</reference>
<accession>A0A5B7HFJ0</accession>
<sequence>MKDNSNISITPKSNPKKYACHALYKSESEYTPITPLHHKTHPHHLKMLKIPRSQRALY</sequence>
<keyword evidence="2" id="KW-1185">Reference proteome</keyword>
<dbReference type="AlphaFoldDB" id="A0A5B7HFJ0"/>
<evidence type="ECO:0000313" key="1">
    <source>
        <dbReference type="EMBL" id="MPC67668.1"/>
    </source>
</evidence>
<name>A0A5B7HFJ0_PORTR</name>
<dbReference type="Proteomes" id="UP000324222">
    <property type="component" value="Unassembled WGS sequence"/>
</dbReference>
<evidence type="ECO:0000313" key="2">
    <source>
        <dbReference type="Proteomes" id="UP000324222"/>
    </source>
</evidence>